<sequence>MFIKEVVGSVIQELSALVQYIIGRSEYLKTRSTISTQSFIKMASDMGINIDVSGLQNMAQNPPLSGMIKNVDANTISFDYDDASTLMPV</sequence>
<dbReference type="AlphaFoldDB" id="A0A382IIU0"/>
<proteinExistence type="predicted"/>
<protein>
    <submittedName>
        <fullName evidence="1">Uncharacterized protein</fullName>
    </submittedName>
</protein>
<name>A0A382IIU0_9ZZZZ</name>
<accession>A0A382IIU0</accession>
<reference evidence="1" key="1">
    <citation type="submission" date="2018-05" db="EMBL/GenBank/DDBJ databases">
        <authorList>
            <person name="Lanie J.A."/>
            <person name="Ng W.-L."/>
            <person name="Kazmierczak K.M."/>
            <person name="Andrzejewski T.M."/>
            <person name="Davidsen T.M."/>
            <person name="Wayne K.J."/>
            <person name="Tettelin H."/>
            <person name="Glass J.I."/>
            <person name="Rusch D."/>
            <person name="Podicherti R."/>
            <person name="Tsui H.-C.T."/>
            <person name="Winkler M.E."/>
        </authorList>
    </citation>
    <scope>NUCLEOTIDE SEQUENCE</scope>
</reference>
<feature type="non-terminal residue" evidence="1">
    <location>
        <position position="89"/>
    </location>
</feature>
<evidence type="ECO:0000313" key="1">
    <source>
        <dbReference type="EMBL" id="SVB99600.1"/>
    </source>
</evidence>
<gene>
    <name evidence="1" type="ORF">METZ01_LOCUS252454</name>
</gene>
<dbReference type="EMBL" id="UINC01067691">
    <property type="protein sequence ID" value="SVB99600.1"/>
    <property type="molecule type" value="Genomic_DNA"/>
</dbReference>
<organism evidence="1">
    <name type="scientific">marine metagenome</name>
    <dbReference type="NCBI Taxonomy" id="408172"/>
    <lineage>
        <taxon>unclassified sequences</taxon>
        <taxon>metagenomes</taxon>
        <taxon>ecological metagenomes</taxon>
    </lineage>
</organism>